<accession>A0ABQ9J9A5</accession>
<evidence type="ECO:0000256" key="1">
    <source>
        <dbReference type="SAM" id="SignalP"/>
    </source>
</evidence>
<evidence type="ECO:0000313" key="2">
    <source>
        <dbReference type="EMBL" id="KAJ8974489.1"/>
    </source>
</evidence>
<gene>
    <name evidence="2" type="ORF">NQ317_006537</name>
</gene>
<proteinExistence type="predicted"/>
<dbReference type="EMBL" id="JAPWTJ010000984">
    <property type="protein sequence ID" value="KAJ8974489.1"/>
    <property type="molecule type" value="Genomic_DNA"/>
</dbReference>
<evidence type="ECO:0000313" key="3">
    <source>
        <dbReference type="Proteomes" id="UP001162164"/>
    </source>
</evidence>
<protein>
    <recommendedName>
        <fullName evidence="4">Secreted protein</fullName>
    </recommendedName>
</protein>
<evidence type="ECO:0008006" key="4">
    <source>
        <dbReference type="Google" id="ProtNLM"/>
    </source>
</evidence>
<feature type="chain" id="PRO_5047441470" description="Secreted protein" evidence="1">
    <location>
        <begin position="19"/>
        <end position="97"/>
    </location>
</feature>
<name>A0ABQ9J9A5_9CUCU</name>
<feature type="signal peptide" evidence="1">
    <location>
        <begin position="1"/>
        <end position="18"/>
    </location>
</feature>
<comment type="caution">
    <text evidence="2">The sequence shown here is derived from an EMBL/GenBank/DDBJ whole genome shotgun (WGS) entry which is preliminary data.</text>
</comment>
<dbReference type="Proteomes" id="UP001162164">
    <property type="component" value="Unassembled WGS sequence"/>
</dbReference>
<reference evidence="2" key="1">
    <citation type="journal article" date="2023" name="Insect Mol. Biol.">
        <title>Genome sequencing provides insights into the evolution of gene families encoding plant cell wall-degrading enzymes in longhorned beetles.</title>
        <authorList>
            <person name="Shin N.R."/>
            <person name="Okamura Y."/>
            <person name="Kirsch R."/>
            <person name="Pauchet Y."/>
        </authorList>
    </citation>
    <scope>NUCLEOTIDE SEQUENCE</scope>
    <source>
        <strain evidence="2">MMC_N1</strain>
    </source>
</reference>
<organism evidence="2 3">
    <name type="scientific">Molorchus minor</name>
    <dbReference type="NCBI Taxonomy" id="1323400"/>
    <lineage>
        <taxon>Eukaryota</taxon>
        <taxon>Metazoa</taxon>
        <taxon>Ecdysozoa</taxon>
        <taxon>Arthropoda</taxon>
        <taxon>Hexapoda</taxon>
        <taxon>Insecta</taxon>
        <taxon>Pterygota</taxon>
        <taxon>Neoptera</taxon>
        <taxon>Endopterygota</taxon>
        <taxon>Coleoptera</taxon>
        <taxon>Polyphaga</taxon>
        <taxon>Cucujiformia</taxon>
        <taxon>Chrysomeloidea</taxon>
        <taxon>Cerambycidae</taxon>
        <taxon>Lamiinae</taxon>
        <taxon>Monochamini</taxon>
        <taxon>Molorchus</taxon>
    </lineage>
</organism>
<keyword evidence="1" id="KW-0732">Signal</keyword>
<keyword evidence="3" id="KW-1185">Reference proteome</keyword>
<sequence>MPLLYLLAAVITWAPVLPFKKCEEHHYALLCNRGKVTAMKTRPQSKSGHRQRLTQTHNMYQYQHSEDRPNQDKDKCNFVTKNYLGSKSLPPNAANLI</sequence>